<reference evidence="2" key="1">
    <citation type="journal article" date="2019" name="Int. J. Syst. Evol. Microbiol.">
        <title>The Global Catalogue of Microorganisms (GCM) 10K type strain sequencing project: providing services to taxonomists for standard genome sequencing and annotation.</title>
        <authorList>
            <consortium name="The Broad Institute Genomics Platform"/>
            <consortium name="The Broad Institute Genome Sequencing Center for Infectious Disease"/>
            <person name="Wu L."/>
            <person name="Ma J."/>
        </authorList>
    </citation>
    <scope>NUCLEOTIDE SEQUENCE [LARGE SCALE GENOMIC DNA]</scope>
    <source>
        <strain evidence="2">CCUG 15531</strain>
    </source>
</reference>
<protein>
    <submittedName>
        <fullName evidence="1">Uncharacterized protein</fullName>
    </submittedName>
</protein>
<comment type="caution">
    <text evidence="1">The sequence shown here is derived from an EMBL/GenBank/DDBJ whole genome shotgun (WGS) entry which is preliminary data.</text>
</comment>
<evidence type="ECO:0000313" key="1">
    <source>
        <dbReference type="EMBL" id="MFD1779910.1"/>
    </source>
</evidence>
<keyword evidence="2" id="KW-1185">Reference proteome</keyword>
<dbReference type="Proteomes" id="UP001597227">
    <property type="component" value="Unassembled WGS sequence"/>
</dbReference>
<dbReference type="EMBL" id="JBHUEK010000025">
    <property type="protein sequence ID" value="MFD1779910.1"/>
    <property type="molecule type" value="Genomic_DNA"/>
</dbReference>
<evidence type="ECO:0000313" key="2">
    <source>
        <dbReference type="Proteomes" id="UP001597227"/>
    </source>
</evidence>
<accession>A0ABW4MPT4</accession>
<organism evidence="1 2">
    <name type="scientific">Fredinandcohnia salidurans</name>
    <dbReference type="NCBI Taxonomy" id="2595041"/>
    <lineage>
        <taxon>Bacteria</taxon>
        <taxon>Bacillati</taxon>
        <taxon>Bacillota</taxon>
        <taxon>Bacilli</taxon>
        <taxon>Bacillales</taxon>
        <taxon>Bacillaceae</taxon>
        <taxon>Fredinandcohnia</taxon>
    </lineage>
</organism>
<dbReference type="RefSeq" id="WP_388039345.1">
    <property type="nucleotide sequence ID" value="NZ_JBHUEK010000025.1"/>
</dbReference>
<name>A0ABW4MPT4_9BACI</name>
<proteinExistence type="predicted"/>
<gene>
    <name evidence="1" type="ORF">ACFSFW_14695</name>
</gene>
<sequence>MMQRSPRIYSKLVKYSIILRALGVIDTDAFNQITGNVSHDKDDNF</sequence>